<dbReference type="InterPro" id="IPR023997">
    <property type="entry name" value="TonB-dep_OMP_SusC/RagA_CS"/>
</dbReference>
<dbReference type="EMBL" id="VTAV01000002">
    <property type="protein sequence ID" value="TYR37559.1"/>
    <property type="molecule type" value="Genomic_DNA"/>
</dbReference>
<dbReference type="NCBIfam" id="TIGR04056">
    <property type="entry name" value="OMP_RagA_SusC"/>
    <property type="match status" value="1"/>
</dbReference>
<dbReference type="InterPro" id="IPR037066">
    <property type="entry name" value="Plug_dom_sf"/>
</dbReference>
<comment type="similarity">
    <text evidence="7">Belongs to the TonB-dependent receptor family.</text>
</comment>
<organism evidence="10 11">
    <name type="scientific">Sphingobacterium phlebotomi</name>
    <dbReference type="NCBI Taxonomy" id="2605433"/>
    <lineage>
        <taxon>Bacteria</taxon>
        <taxon>Pseudomonadati</taxon>
        <taxon>Bacteroidota</taxon>
        <taxon>Sphingobacteriia</taxon>
        <taxon>Sphingobacteriales</taxon>
        <taxon>Sphingobacteriaceae</taxon>
        <taxon>Sphingobacterium</taxon>
    </lineage>
</organism>
<keyword evidence="4 7" id="KW-0812">Transmembrane</keyword>
<evidence type="ECO:0000256" key="8">
    <source>
        <dbReference type="SAM" id="SignalP"/>
    </source>
</evidence>
<sequence>MDKKLLPLLFMITCLIGGAFAQTRQIRGKVTSAVDGNPLLGVSVAIFGTSQVTQTDGTGNYAVQVSGNDPILVFSYMGYAGQRVHVSNQSVVNVQLAADSETLDEVVVTAMGIERQSKSLGYSASILNADELTKARETNLINALAGKAPGVRISSQSGTVGGSSKIVIRGVNSLDGSTPLWVIDGTPVTDGTSAGGTTARNIDFGNRIGDISSDDIASLTVLKGAAATALYGSRAKDGAIIVTTKKGTGGGSPSVTVSSSMRFDNPLLLPDFQNDYAQGNFDSGIGEYVYNMRYLNGWGPKITGQTVKDFLGRDVQLHAYPNNVKDYFNTGYSNINNVSIAGGTESSDYRLGLTHTGEKGIIPNSELKRYNLSLNAGNQFSEKLSSRFSGTYARIDAAGRPAQSSNNPNILLSSVYSIPRVVDINDLKNNFEDPLTGEQIFLGSLKDGNNPYWIMNYNTNDNVVDRFYGSYNLTYKPVDWITISNNLGGDITLEKRSSVVRKGTASVVNGAFYNTELFSRQINNDLIVTVSQDNLVDDFKFSLMLGNNINDRQSESTLITATNLTIDQLWNYPNAANTVPSRAYSKRRIVGVFGDLGMSYKDYLFLNVTGRNDWSSTLPLHSRSYFYPSASGSFIFSDAFEEELPAWLSYGKLRASWAQVGSDMDAYQLDYQYTPVSQVFLQFHGNSNIFPFGPIETAFTGPRILPNYDLVPQRQNSFEIGAELSFLQNRIGVDFNYYNSATKDQLIPIDVAISTGYFSKYVNVGLVRNKGIEVAFNLVPVKTINFNWGIDFNFSKNTQIVEELTDELPEYSAASGWSGLQIKAEKGKSFGLYGKAFQRDAETGKYIVDADNGLRLTEDNKRLGNLYPDWMLGINTNFNYKSFTVSGLVDIRHGGSFYSGTVEGLRTSGMAKETGGDRSQPIIDDALVDKGNGLVQNDVPVESHQLFWSENYKAANTEANIFDASYIKLRELRVSYALPNRLLSGQKVFKSAEIGVEGRNLWLIKSEVPHVDPESNFFGAGSVGEAVEFYNVPSARSFGVNVRLTF</sequence>
<keyword evidence="11" id="KW-1185">Reference proteome</keyword>
<dbReference type="Gene3D" id="2.40.170.20">
    <property type="entry name" value="TonB-dependent receptor, beta-barrel domain"/>
    <property type="match status" value="1"/>
</dbReference>
<dbReference type="PROSITE" id="PS52016">
    <property type="entry name" value="TONB_DEPENDENT_REC_3"/>
    <property type="match status" value="1"/>
</dbReference>
<evidence type="ECO:0000256" key="4">
    <source>
        <dbReference type="ARBA" id="ARBA00022692"/>
    </source>
</evidence>
<dbReference type="InterPro" id="IPR036942">
    <property type="entry name" value="Beta-barrel_TonB_sf"/>
</dbReference>
<evidence type="ECO:0000259" key="9">
    <source>
        <dbReference type="Pfam" id="PF07715"/>
    </source>
</evidence>
<dbReference type="InterPro" id="IPR039426">
    <property type="entry name" value="TonB-dep_rcpt-like"/>
</dbReference>
<evidence type="ECO:0000256" key="2">
    <source>
        <dbReference type="ARBA" id="ARBA00022448"/>
    </source>
</evidence>
<keyword evidence="8" id="KW-0732">Signal</keyword>
<evidence type="ECO:0000313" key="11">
    <source>
        <dbReference type="Proteomes" id="UP000322362"/>
    </source>
</evidence>
<evidence type="ECO:0000256" key="7">
    <source>
        <dbReference type="PROSITE-ProRule" id="PRU01360"/>
    </source>
</evidence>
<comment type="subcellular location">
    <subcellularLocation>
        <location evidence="1 7">Cell outer membrane</location>
        <topology evidence="1 7">Multi-pass membrane protein</topology>
    </subcellularLocation>
</comment>
<dbReference type="Pfam" id="PF13715">
    <property type="entry name" value="CarbopepD_reg_2"/>
    <property type="match status" value="1"/>
</dbReference>
<accession>A0A5D4HCL8</accession>
<dbReference type="Pfam" id="PF07715">
    <property type="entry name" value="Plug"/>
    <property type="match status" value="1"/>
</dbReference>
<evidence type="ECO:0000256" key="6">
    <source>
        <dbReference type="ARBA" id="ARBA00023237"/>
    </source>
</evidence>
<feature type="chain" id="PRO_5022917378" evidence="8">
    <location>
        <begin position="22"/>
        <end position="1046"/>
    </location>
</feature>
<feature type="domain" description="TonB-dependent receptor plug" evidence="9">
    <location>
        <begin position="119"/>
        <end position="238"/>
    </location>
</feature>
<comment type="caution">
    <text evidence="10">The sequence shown here is derived from an EMBL/GenBank/DDBJ whole genome shotgun (WGS) entry which is preliminary data.</text>
</comment>
<dbReference type="InterPro" id="IPR008969">
    <property type="entry name" value="CarboxyPept-like_regulatory"/>
</dbReference>
<reference evidence="10 11" key="1">
    <citation type="submission" date="2019-08" db="EMBL/GenBank/DDBJ databases">
        <title>Phlebobacter frassis gen. nov. sp. nov., a new member of family Sphingobacteriaceae isolated from sand fly rearing media.</title>
        <authorList>
            <person name="Kakumanu M.L."/>
            <person name="Marayati B.F."/>
            <person name="Wada-Katsumata A."/>
            <person name="Wasserberg G."/>
            <person name="Schal C."/>
            <person name="Apperson C.S."/>
            <person name="Ponnusamy L."/>
        </authorList>
    </citation>
    <scope>NUCLEOTIDE SEQUENCE [LARGE SCALE GENOMIC DNA]</scope>
    <source>
        <strain evidence="10 11">SSI9</strain>
    </source>
</reference>
<dbReference type="Proteomes" id="UP000322362">
    <property type="component" value="Unassembled WGS sequence"/>
</dbReference>
<dbReference type="AlphaFoldDB" id="A0A5D4HCL8"/>
<dbReference type="SUPFAM" id="SSF49464">
    <property type="entry name" value="Carboxypeptidase regulatory domain-like"/>
    <property type="match status" value="1"/>
</dbReference>
<feature type="signal peptide" evidence="8">
    <location>
        <begin position="1"/>
        <end position="21"/>
    </location>
</feature>
<evidence type="ECO:0000256" key="3">
    <source>
        <dbReference type="ARBA" id="ARBA00022452"/>
    </source>
</evidence>
<dbReference type="Gene3D" id="2.170.130.10">
    <property type="entry name" value="TonB-dependent receptor, plug domain"/>
    <property type="match status" value="1"/>
</dbReference>
<keyword evidence="6 7" id="KW-0998">Cell outer membrane</keyword>
<proteinExistence type="inferred from homology"/>
<dbReference type="RefSeq" id="WP_148918298.1">
    <property type="nucleotide sequence ID" value="NZ_VTAV01000002.1"/>
</dbReference>
<evidence type="ECO:0000256" key="5">
    <source>
        <dbReference type="ARBA" id="ARBA00023136"/>
    </source>
</evidence>
<evidence type="ECO:0000256" key="1">
    <source>
        <dbReference type="ARBA" id="ARBA00004571"/>
    </source>
</evidence>
<dbReference type="NCBIfam" id="TIGR04057">
    <property type="entry name" value="SusC_RagA_signa"/>
    <property type="match status" value="1"/>
</dbReference>
<keyword evidence="2 7" id="KW-0813">Transport</keyword>
<dbReference type="GO" id="GO:0009279">
    <property type="term" value="C:cell outer membrane"/>
    <property type="evidence" value="ECO:0007669"/>
    <property type="project" value="UniProtKB-SubCell"/>
</dbReference>
<keyword evidence="3 7" id="KW-1134">Transmembrane beta strand</keyword>
<dbReference type="Gene3D" id="2.60.40.1120">
    <property type="entry name" value="Carboxypeptidase-like, regulatory domain"/>
    <property type="match status" value="1"/>
</dbReference>
<evidence type="ECO:0000313" key="10">
    <source>
        <dbReference type="EMBL" id="TYR37559.1"/>
    </source>
</evidence>
<gene>
    <name evidence="10" type="ORF">FXV77_06040</name>
</gene>
<keyword evidence="5 7" id="KW-0472">Membrane</keyword>
<name>A0A5D4HCL8_9SPHI</name>
<dbReference type="SUPFAM" id="SSF56935">
    <property type="entry name" value="Porins"/>
    <property type="match status" value="1"/>
</dbReference>
<dbReference type="InterPro" id="IPR012910">
    <property type="entry name" value="Plug_dom"/>
</dbReference>
<dbReference type="InterPro" id="IPR023996">
    <property type="entry name" value="TonB-dep_OMP_SusC/RagA"/>
</dbReference>
<protein>
    <submittedName>
        <fullName evidence="10">SusC/RagA family TonB-linked outer membrane protein</fullName>
    </submittedName>
</protein>